<accession>A0A375YZJ2</accession>
<evidence type="ECO:0000256" key="1">
    <source>
        <dbReference type="SAM" id="MobiDB-lite"/>
    </source>
</evidence>
<proteinExistence type="predicted"/>
<evidence type="ECO:0000313" key="3">
    <source>
        <dbReference type="Proteomes" id="UP000252015"/>
    </source>
</evidence>
<dbReference type="EMBL" id="UEGW01000001">
    <property type="protein sequence ID" value="SRX94341.1"/>
    <property type="molecule type" value="Genomic_DNA"/>
</dbReference>
<protein>
    <submittedName>
        <fullName evidence="2">Uncharacterized protein</fullName>
    </submittedName>
</protein>
<sequence length="162" mass="17674">MTSPPPPGWKLEPVTPKSQQEAQEKVLEYLKKTLRALPAGAVLDATGYAGPGYNHPCDDNDTSPSAPHDFNTVRELKLPASTDPHKIVTQTGDIWRSWGWYVIERDGFRTPNRFGYAPDGYRLQIVIGAVDGVGPTVSAISPCFPGDLVSDDISIPMVIRAE</sequence>
<dbReference type="AlphaFoldDB" id="A0A375YZJ2"/>
<keyword evidence="3" id="KW-1185">Reference proteome</keyword>
<dbReference type="Proteomes" id="UP000252015">
    <property type="component" value="Unassembled WGS sequence"/>
</dbReference>
<evidence type="ECO:0000313" key="2">
    <source>
        <dbReference type="EMBL" id="SRX94341.1"/>
    </source>
</evidence>
<reference evidence="2 3" key="1">
    <citation type="submission" date="2018-05" db="EMBL/GenBank/DDBJ databases">
        <authorList>
            <consortium name="IHU Genomes"/>
        </authorList>
    </citation>
    <scope>NUCLEOTIDE SEQUENCE [LARGE SCALE GENOMIC DNA]</scope>
    <source>
        <strain evidence="2 3">P7336</strain>
    </source>
</reference>
<gene>
    <name evidence="2" type="ORF">MSP7336_02595</name>
</gene>
<dbReference type="RefSeq" id="WP_084226297.1">
    <property type="nucleotide sequence ID" value="NZ_JACKUN010000028.1"/>
</dbReference>
<name>A0A375YZJ2_MYCSH</name>
<dbReference type="OrthoDB" id="4761285at2"/>
<organism evidence="2 3">
    <name type="scientific">Mycobacterium shimoidei</name>
    <dbReference type="NCBI Taxonomy" id="29313"/>
    <lineage>
        <taxon>Bacteria</taxon>
        <taxon>Bacillati</taxon>
        <taxon>Actinomycetota</taxon>
        <taxon>Actinomycetes</taxon>
        <taxon>Mycobacteriales</taxon>
        <taxon>Mycobacteriaceae</taxon>
        <taxon>Mycobacterium</taxon>
    </lineage>
</organism>
<feature type="region of interest" description="Disordered" evidence="1">
    <location>
        <begin position="1"/>
        <end position="20"/>
    </location>
</feature>